<dbReference type="InterPro" id="IPR032466">
    <property type="entry name" value="Metal_Hydrolase"/>
</dbReference>
<dbReference type="PANTHER" id="PTHR21240:SF28">
    <property type="entry name" value="ISO-OROTATE DECARBOXYLASE (EUROFUNG)"/>
    <property type="match status" value="1"/>
</dbReference>
<evidence type="ECO:0000259" key="2">
    <source>
        <dbReference type="Pfam" id="PF04909"/>
    </source>
</evidence>
<dbReference type="GO" id="GO:0019748">
    <property type="term" value="P:secondary metabolic process"/>
    <property type="evidence" value="ECO:0007669"/>
    <property type="project" value="TreeGrafter"/>
</dbReference>
<dbReference type="GO" id="GO:0016831">
    <property type="term" value="F:carboxy-lyase activity"/>
    <property type="evidence" value="ECO:0007669"/>
    <property type="project" value="InterPro"/>
</dbReference>
<reference evidence="3" key="1">
    <citation type="submission" date="2018-05" db="EMBL/GenBank/DDBJ databases">
        <authorList>
            <person name="Lanie J.A."/>
            <person name="Ng W.-L."/>
            <person name="Kazmierczak K.M."/>
            <person name="Andrzejewski T.M."/>
            <person name="Davidsen T.M."/>
            <person name="Wayne K.J."/>
            <person name="Tettelin H."/>
            <person name="Glass J.I."/>
            <person name="Rusch D."/>
            <person name="Podicherti R."/>
            <person name="Tsui H.-C.T."/>
            <person name="Winkler M.E."/>
        </authorList>
    </citation>
    <scope>NUCLEOTIDE SEQUENCE</scope>
</reference>
<dbReference type="AlphaFoldDB" id="A0A382X497"/>
<dbReference type="EMBL" id="UINC01164911">
    <property type="protein sequence ID" value="SVD66006.1"/>
    <property type="molecule type" value="Genomic_DNA"/>
</dbReference>
<evidence type="ECO:0000256" key="1">
    <source>
        <dbReference type="ARBA" id="ARBA00023239"/>
    </source>
</evidence>
<proteinExistence type="predicted"/>
<keyword evidence="1" id="KW-0456">Lyase</keyword>
<dbReference type="GO" id="GO:0005737">
    <property type="term" value="C:cytoplasm"/>
    <property type="evidence" value="ECO:0007669"/>
    <property type="project" value="TreeGrafter"/>
</dbReference>
<feature type="domain" description="Amidohydrolase-related" evidence="2">
    <location>
        <begin position="4"/>
        <end position="180"/>
    </location>
</feature>
<evidence type="ECO:0000313" key="3">
    <source>
        <dbReference type="EMBL" id="SVD66006.1"/>
    </source>
</evidence>
<gene>
    <name evidence="3" type="ORF">METZ01_LOCUS418860</name>
</gene>
<dbReference type="PANTHER" id="PTHR21240">
    <property type="entry name" value="2-AMINO-3-CARBOXYLMUCONATE-6-SEMIALDEHYDE DECARBOXYLASE"/>
    <property type="match status" value="1"/>
</dbReference>
<dbReference type="Pfam" id="PF04909">
    <property type="entry name" value="Amidohydro_2"/>
    <property type="match status" value="1"/>
</dbReference>
<sequence>MSLYNKSEDWDSEKFDPFWRALEKLNVPLFITPGYTSLAGKSDLVENLNYQLRKVGSWMKKYPSIKVVWTHGLAWRLFIDEDGLSIPDSVYRATPLNNPNFYLQLLFPIFLGGVWDYPMRPVLPTLKELNDRVGADRLIWGTDMPMVMRYYTYKQCLDQIKEHGKEVLSQQEIAMICGGTMFEILDLKS</sequence>
<name>A0A382X497_9ZZZZ</name>
<dbReference type="InterPro" id="IPR006680">
    <property type="entry name" value="Amidohydro-rel"/>
</dbReference>
<protein>
    <recommendedName>
        <fullName evidence="2">Amidohydrolase-related domain-containing protein</fullName>
    </recommendedName>
</protein>
<dbReference type="InterPro" id="IPR032465">
    <property type="entry name" value="ACMSD"/>
</dbReference>
<dbReference type="GO" id="GO:0016787">
    <property type="term" value="F:hydrolase activity"/>
    <property type="evidence" value="ECO:0007669"/>
    <property type="project" value="InterPro"/>
</dbReference>
<organism evidence="3">
    <name type="scientific">marine metagenome</name>
    <dbReference type="NCBI Taxonomy" id="408172"/>
    <lineage>
        <taxon>unclassified sequences</taxon>
        <taxon>metagenomes</taxon>
        <taxon>ecological metagenomes</taxon>
    </lineage>
</organism>
<dbReference type="Gene3D" id="3.20.20.140">
    <property type="entry name" value="Metal-dependent hydrolases"/>
    <property type="match status" value="1"/>
</dbReference>
<dbReference type="SUPFAM" id="SSF51556">
    <property type="entry name" value="Metallo-dependent hydrolases"/>
    <property type="match status" value="1"/>
</dbReference>
<accession>A0A382X497</accession>